<feature type="active site" evidence="7">
    <location>
        <position position="202"/>
    </location>
</feature>
<accession>W4LYV8</accession>
<dbReference type="PATRIC" id="fig|1429438.4.peg.446"/>
<keyword evidence="4 6" id="KW-0012">Acyltransferase</keyword>
<comment type="caution">
    <text evidence="9">The sequence shown here is derived from an EMBL/GenBank/DDBJ whole genome shotgun (WGS) entry which is preliminary data.</text>
</comment>
<organism evidence="9 10">
    <name type="scientific">Entotheonella factor</name>
    <dbReference type="NCBI Taxonomy" id="1429438"/>
    <lineage>
        <taxon>Bacteria</taxon>
        <taxon>Pseudomonadati</taxon>
        <taxon>Nitrospinota/Tectimicrobiota group</taxon>
        <taxon>Candidatus Tectimicrobiota</taxon>
        <taxon>Candidatus Entotheonellia</taxon>
        <taxon>Candidatus Entotheonellales</taxon>
        <taxon>Candidatus Entotheonellaceae</taxon>
        <taxon>Candidatus Entotheonella</taxon>
    </lineage>
</organism>
<evidence type="ECO:0000256" key="2">
    <source>
        <dbReference type="ARBA" id="ARBA00018953"/>
    </source>
</evidence>
<keyword evidence="10" id="KW-1185">Reference proteome</keyword>
<name>W4LYV8_ENTF1</name>
<dbReference type="GO" id="GO:0004314">
    <property type="term" value="F:[acyl-carrier-protein] S-malonyltransferase activity"/>
    <property type="evidence" value="ECO:0007669"/>
    <property type="project" value="UniProtKB-EC"/>
</dbReference>
<comment type="similarity">
    <text evidence="6">Belongs to the fabD family.</text>
</comment>
<dbReference type="InterPro" id="IPR024925">
    <property type="entry name" value="Malonyl_CoA-ACP_transAc"/>
</dbReference>
<evidence type="ECO:0000256" key="4">
    <source>
        <dbReference type="ARBA" id="ARBA00023315"/>
    </source>
</evidence>
<protein>
    <recommendedName>
        <fullName evidence="2 6">Malonyl CoA-acyl carrier protein transacylase</fullName>
        <ecNumber evidence="1 6">2.3.1.39</ecNumber>
    </recommendedName>
</protein>
<comment type="catalytic activity">
    <reaction evidence="5 6">
        <text>holo-[ACP] + malonyl-CoA = malonyl-[ACP] + CoA</text>
        <dbReference type="Rhea" id="RHEA:41792"/>
        <dbReference type="Rhea" id="RHEA-COMP:9623"/>
        <dbReference type="Rhea" id="RHEA-COMP:9685"/>
        <dbReference type="ChEBI" id="CHEBI:57287"/>
        <dbReference type="ChEBI" id="CHEBI:57384"/>
        <dbReference type="ChEBI" id="CHEBI:64479"/>
        <dbReference type="ChEBI" id="CHEBI:78449"/>
        <dbReference type="EC" id="2.3.1.39"/>
    </reaction>
</comment>
<evidence type="ECO:0000313" key="9">
    <source>
        <dbReference type="EMBL" id="ETX03088.1"/>
    </source>
</evidence>
<feature type="active site" evidence="7">
    <location>
        <position position="92"/>
    </location>
</feature>
<proteinExistence type="inferred from homology"/>
<dbReference type="Gene3D" id="3.30.70.250">
    <property type="entry name" value="Malonyl-CoA ACP transacylase, ACP-binding"/>
    <property type="match status" value="1"/>
</dbReference>
<dbReference type="InterPro" id="IPR004410">
    <property type="entry name" value="Malonyl_CoA-ACP_transAc_FabD"/>
</dbReference>
<dbReference type="HOGENOM" id="CLU_030558_0_1_7"/>
<dbReference type="PANTHER" id="PTHR42681">
    <property type="entry name" value="MALONYL-COA-ACYL CARRIER PROTEIN TRANSACYLASE, MITOCHONDRIAL"/>
    <property type="match status" value="1"/>
</dbReference>
<dbReference type="GO" id="GO:0005829">
    <property type="term" value="C:cytosol"/>
    <property type="evidence" value="ECO:0007669"/>
    <property type="project" value="TreeGrafter"/>
</dbReference>
<evidence type="ECO:0000259" key="8">
    <source>
        <dbReference type="SMART" id="SM00827"/>
    </source>
</evidence>
<evidence type="ECO:0000256" key="1">
    <source>
        <dbReference type="ARBA" id="ARBA00013258"/>
    </source>
</evidence>
<dbReference type="GO" id="GO:0006633">
    <property type="term" value="P:fatty acid biosynthetic process"/>
    <property type="evidence" value="ECO:0007669"/>
    <property type="project" value="TreeGrafter"/>
</dbReference>
<dbReference type="InterPro" id="IPR016035">
    <property type="entry name" value="Acyl_Trfase/lysoPLipase"/>
</dbReference>
<dbReference type="PANTHER" id="PTHR42681:SF1">
    <property type="entry name" value="MALONYL-COA-ACYL CARRIER PROTEIN TRANSACYLASE, MITOCHONDRIAL"/>
    <property type="match status" value="1"/>
</dbReference>
<dbReference type="EC" id="2.3.1.39" evidence="1 6"/>
<dbReference type="Proteomes" id="UP000019141">
    <property type="component" value="Unassembled WGS sequence"/>
</dbReference>
<evidence type="ECO:0000256" key="6">
    <source>
        <dbReference type="PIRNR" id="PIRNR000446"/>
    </source>
</evidence>
<keyword evidence="3 6" id="KW-0808">Transferase</keyword>
<evidence type="ECO:0000256" key="5">
    <source>
        <dbReference type="ARBA" id="ARBA00048462"/>
    </source>
</evidence>
<dbReference type="Gene3D" id="3.40.366.10">
    <property type="entry name" value="Malonyl-Coenzyme A Acyl Carrier Protein, domain 2"/>
    <property type="match status" value="1"/>
</dbReference>
<dbReference type="PIRSF" id="PIRSF000446">
    <property type="entry name" value="Mct"/>
    <property type="match status" value="1"/>
</dbReference>
<dbReference type="EMBL" id="AZHW01000079">
    <property type="protein sequence ID" value="ETX03088.1"/>
    <property type="molecule type" value="Genomic_DNA"/>
</dbReference>
<dbReference type="SMART" id="SM00827">
    <property type="entry name" value="PKS_AT"/>
    <property type="match status" value="1"/>
</dbReference>
<dbReference type="SUPFAM" id="SSF55048">
    <property type="entry name" value="Probable ACP-binding domain of malonyl-CoA ACP transacylase"/>
    <property type="match status" value="1"/>
</dbReference>
<dbReference type="InterPro" id="IPR016036">
    <property type="entry name" value="Malonyl_transacylase_ACP-bd"/>
</dbReference>
<sequence>MSECLICVFPGQGSQFVGMGQDLYEADAEVRALYEAANEALGYDLKQICFEGPEETLRLTQHTQPAILVHSLAVWTQLRRHAIQPALLAGHSLGEYSALVAAGVLAFADAVRLVHQRGTFMQQAVPPGEGSMAAMTRAAREDVGALCGEVGAGKGVLQPANYNSPEQTVIAGHTPLVQEAVEVAKARRLGRLVLLNVSAPFHCALLQPAALQLDAVLAEIPYGAFTYPVISNVTAELHPSPQEVRRLLVEQVTSPVRWVDSMQYAVAQGGNALLEVGPGNVLSGLMRRIDREVVVRSVDEILGSG</sequence>
<dbReference type="InterPro" id="IPR014043">
    <property type="entry name" value="Acyl_transferase_dom"/>
</dbReference>
<reference evidence="9 10" key="1">
    <citation type="journal article" date="2014" name="Nature">
        <title>An environmental bacterial taxon with a large and distinct metabolic repertoire.</title>
        <authorList>
            <person name="Wilson M.C."/>
            <person name="Mori T."/>
            <person name="Ruckert C."/>
            <person name="Uria A.R."/>
            <person name="Helf M.J."/>
            <person name="Takada K."/>
            <person name="Gernert C."/>
            <person name="Steffens U.A."/>
            <person name="Heycke N."/>
            <person name="Schmitt S."/>
            <person name="Rinke C."/>
            <person name="Helfrich E.J."/>
            <person name="Brachmann A.O."/>
            <person name="Gurgui C."/>
            <person name="Wakimoto T."/>
            <person name="Kracht M."/>
            <person name="Crusemann M."/>
            <person name="Hentschel U."/>
            <person name="Abe I."/>
            <person name="Matsunaga S."/>
            <person name="Kalinowski J."/>
            <person name="Takeyama H."/>
            <person name="Piel J."/>
        </authorList>
    </citation>
    <scope>NUCLEOTIDE SEQUENCE [LARGE SCALE GENOMIC DNA]</scope>
    <source>
        <strain evidence="10">TSY1</strain>
    </source>
</reference>
<gene>
    <name evidence="9" type="ORF">ETSY1_01305</name>
</gene>
<dbReference type="InterPro" id="IPR050858">
    <property type="entry name" value="Mal-CoA-ACP_Trans/PKS_FabD"/>
</dbReference>
<dbReference type="AlphaFoldDB" id="W4LYV8"/>
<dbReference type="FunFam" id="3.30.70.250:FF:000001">
    <property type="entry name" value="Malonyl CoA-acyl carrier protein transacylase"/>
    <property type="match status" value="1"/>
</dbReference>
<evidence type="ECO:0000313" key="10">
    <source>
        <dbReference type="Proteomes" id="UP000019141"/>
    </source>
</evidence>
<dbReference type="Pfam" id="PF00698">
    <property type="entry name" value="Acyl_transf_1"/>
    <property type="match status" value="1"/>
</dbReference>
<dbReference type="SUPFAM" id="SSF52151">
    <property type="entry name" value="FabD/lysophospholipase-like"/>
    <property type="match status" value="1"/>
</dbReference>
<dbReference type="InterPro" id="IPR001227">
    <property type="entry name" value="Ac_transferase_dom_sf"/>
</dbReference>
<feature type="domain" description="Malonyl-CoA:ACP transacylase (MAT)" evidence="8">
    <location>
        <begin position="8"/>
        <end position="301"/>
    </location>
</feature>
<evidence type="ECO:0000256" key="7">
    <source>
        <dbReference type="PIRSR" id="PIRSR000446-1"/>
    </source>
</evidence>
<evidence type="ECO:0000256" key="3">
    <source>
        <dbReference type="ARBA" id="ARBA00022679"/>
    </source>
</evidence>
<dbReference type="NCBIfam" id="TIGR00128">
    <property type="entry name" value="fabD"/>
    <property type="match status" value="1"/>
</dbReference>